<comment type="subcellular location">
    <subcellularLocation>
        <location evidence="1">Nucleus</location>
    </subcellularLocation>
</comment>
<organism evidence="9 10">
    <name type="scientific">Cyanidiococcus yangmingshanensis</name>
    <dbReference type="NCBI Taxonomy" id="2690220"/>
    <lineage>
        <taxon>Eukaryota</taxon>
        <taxon>Rhodophyta</taxon>
        <taxon>Bangiophyceae</taxon>
        <taxon>Cyanidiales</taxon>
        <taxon>Cyanidiaceae</taxon>
        <taxon>Cyanidiococcus</taxon>
    </lineage>
</organism>
<accession>A0A7J7IDW6</accession>
<keyword evidence="3" id="KW-0677">Repeat</keyword>
<dbReference type="Proteomes" id="UP000530660">
    <property type="component" value="Unassembled WGS sequence"/>
</dbReference>
<dbReference type="EMBL" id="VWRR01000019">
    <property type="protein sequence ID" value="KAF6000521.1"/>
    <property type="molecule type" value="Genomic_DNA"/>
</dbReference>
<dbReference type="InterPro" id="IPR001680">
    <property type="entry name" value="WD40_rpt"/>
</dbReference>
<dbReference type="PANTHER" id="PTHR45903">
    <property type="entry name" value="GLUTAMATE-RICH WD REPEAT-CONTAINING PROTEIN 1"/>
    <property type="match status" value="1"/>
</dbReference>
<evidence type="ECO:0000313" key="9">
    <source>
        <dbReference type="EMBL" id="KAF6000521.1"/>
    </source>
</evidence>
<evidence type="ECO:0000256" key="6">
    <source>
        <dbReference type="PROSITE-ProRule" id="PRU00221"/>
    </source>
</evidence>
<comment type="caution">
    <text evidence="9">The sequence shown here is derived from an EMBL/GenBank/DDBJ whole genome shotgun (WGS) entry which is preliminary data.</text>
</comment>
<dbReference type="OrthoDB" id="2161379at2759"/>
<feature type="compositionally biased region" description="Basic and acidic residues" evidence="7">
    <location>
        <begin position="124"/>
        <end position="143"/>
    </location>
</feature>
<dbReference type="InterPro" id="IPR051972">
    <property type="entry name" value="Glutamate-rich_WD_repeat"/>
</dbReference>
<dbReference type="GO" id="GO:0005730">
    <property type="term" value="C:nucleolus"/>
    <property type="evidence" value="ECO:0007669"/>
    <property type="project" value="TreeGrafter"/>
</dbReference>
<reference evidence="9 10" key="1">
    <citation type="journal article" date="2020" name="J. Phycol.">
        <title>Comparative genome analysis reveals Cyanidiococcus gen. nov., a new extremophilic red algal genus sister to Cyanidioschyzon (Cyanidioschyzonaceae, Rhodophyta).</title>
        <authorList>
            <person name="Liu S.-L."/>
            <person name="Chiang Y.-R."/>
            <person name="Yoon H.S."/>
            <person name="Fu H.-Y."/>
        </authorList>
    </citation>
    <scope>NUCLEOTIDE SEQUENCE [LARGE SCALE GENOMIC DNA]</scope>
    <source>
        <strain evidence="9 10">THAL066</strain>
    </source>
</reference>
<keyword evidence="10" id="KW-1185">Reference proteome</keyword>
<feature type="region of interest" description="Disordered" evidence="7">
    <location>
        <begin position="110"/>
        <end position="143"/>
    </location>
</feature>
<dbReference type="InterPro" id="IPR019775">
    <property type="entry name" value="WD40_repeat_CS"/>
</dbReference>
<proteinExistence type="predicted"/>
<dbReference type="Gene3D" id="2.130.10.10">
    <property type="entry name" value="YVTN repeat-like/Quinoprotein amine dehydrogenase"/>
    <property type="match status" value="1"/>
</dbReference>
<protein>
    <recommendedName>
        <fullName evidence="5">Glutamate-rich WD repeat-containing protein 1</fullName>
    </recommendedName>
</protein>
<gene>
    <name evidence="9" type="primary">GRWD1</name>
    <name evidence="9" type="ORF">F1559_001013</name>
</gene>
<dbReference type="InterPro" id="IPR020472">
    <property type="entry name" value="WD40_PAC1"/>
</dbReference>
<feature type="compositionally biased region" description="Acidic residues" evidence="7">
    <location>
        <begin position="110"/>
        <end position="123"/>
    </location>
</feature>
<keyword evidence="2 6" id="KW-0853">WD repeat</keyword>
<name>A0A7J7IDW6_9RHOD</name>
<dbReference type="InterPro" id="IPR036322">
    <property type="entry name" value="WD40_repeat_dom_sf"/>
</dbReference>
<feature type="repeat" description="WD" evidence="6">
    <location>
        <begin position="262"/>
        <end position="304"/>
    </location>
</feature>
<dbReference type="InterPro" id="IPR022052">
    <property type="entry name" value="Histone-bd_RBBP4-like_N"/>
</dbReference>
<feature type="domain" description="Histone-binding protein RBBP4-like N-terminal" evidence="8">
    <location>
        <begin position="44"/>
        <end position="105"/>
    </location>
</feature>
<dbReference type="Pfam" id="PF00400">
    <property type="entry name" value="WD40"/>
    <property type="match status" value="3"/>
</dbReference>
<feature type="repeat" description="WD" evidence="6">
    <location>
        <begin position="356"/>
        <end position="391"/>
    </location>
</feature>
<dbReference type="PROSITE" id="PS50082">
    <property type="entry name" value="WD_REPEATS_2"/>
    <property type="match status" value="3"/>
</dbReference>
<evidence type="ECO:0000256" key="7">
    <source>
        <dbReference type="SAM" id="MobiDB-lite"/>
    </source>
</evidence>
<feature type="repeat" description="WD" evidence="6">
    <location>
        <begin position="307"/>
        <end position="349"/>
    </location>
</feature>
<evidence type="ECO:0000259" key="8">
    <source>
        <dbReference type="Pfam" id="PF12265"/>
    </source>
</evidence>
<dbReference type="PANTHER" id="PTHR45903:SF1">
    <property type="entry name" value="GLUTAMATE-RICH WD REPEAT-CONTAINING PROTEIN 1"/>
    <property type="match status" value="1"/>
</dbReference>
<feature type="region of interest" description="Disordered" evidence="7">
    <location>
        <begin position="1"/>
        <end position="32"/>
    </location>
</feature>
<evidence type="ECO:0000256" key="5">
    <source>
        <dbReference type="ARBA" id="ARBA00040876"/>
    </source>
</evidence>
<dbReference type="SUPFAM" id="SSF50978">
    <property type="entry name" value="WD40 repeat-like"/>
    <property type="match status" value="1"/>
</dbReference>
<evidence type="ECO:0000256" key="2">
    <source>
        <dbReference type="ARBA" id="ARBA00022574"/>
    </source>
</evidence>
<dbReference type="PRINTS" id="PR00320">
    <property type="entry name" value="GPROTEINBRPT"/>
</dbReference>
<dbReference type="AlphaFoldDB" id="A0A7J7IDW6"/>
<sequence length="469" mass="52012">MQKSSRGSEAELGAFAGPVSASRRASAQKPRNVAEASAAEDVEMEYDLSAYKLLHRVCLEWPCLSLDWCRVPSGTSDQDEFWLVLGSQARSSRGNGLYVVHLSNLSEMLEDDTSGESTSDDLDWPDKGPSKRDDKSPHVERLPRLSSVKIPRHECTNRVRCLPQGPHIVACWGDHTGVSVFDLSEALNLLPPNAKNARPVRKECPLEPVFRFRVGVPEGFALDWSTLEPGLLATGDSCGQIAFIQNDGSAWLANHRSGRTAFTAHAASVEDLQWSPADPHVLASCSCDHSIRVWDLRDAKLASLALAEAHPSDVNAIAWNRTFTSQLISGDDDGLIKVWDLRMTRAPHDPAPIASLDYHRGPIYSLEWNRVESSMFCASSGDHTVSVWDLSLEPLFEEGFIRQNPNSEDEPHDQWIDDIPPQLLFAHEGIRSAKEAHWIEMNTRRDLLAAVGEDGLHVFLPENIYATEN</sequence>
<evidence type="ECO:0000256" key="1">
    <source>
        <dbReference type="ARBA" id="ARBA00004123"/>
    </source>
</evidence>
<keyword evidence="4" id="KW-0539">Nucleus</keyword>
<dbReference type="SMART" id="SM00320">
    <property type="entry name" value="WD40"/>
    <property type="match status" value="5"/>
</dbReference>
<evidence type="ECO:0000313" key="10">
    <source>
        <dbReference type="Proteomes" id="UP000530660"/>
    </source>
</evidence>
<dbReference type="GO" id="GO:0042254">
    <property type="term" value="P:ribosome biogenesis"/>
    <property type="evidence" value="ECO:0007669"/>
    <property type="project" value="TreeGrafter"/>
</dbReference>
<dbReference type="PROSITE" id="PS50294">
    <property type="entry name" value="WD_REPEATS_REGION"/>
    <property type="match status" value="3"/>
</dbReference>
<evidence type="ECO:0000256" key="3">
    <source>
        <dbReference type="ARBA" id="ARBA00022737"/>
    </source>
</evidence>
<dbReference type="Pfam" id="PF12265">
    <property type="entry name" value="CAF1C_H4-bd"/>
    <property type="match status" value="1"/>
</dbReference>
<dbReference type="InterPro" id="IPR015943">
    <property type="entry name" value="WD40/YVTN_repeat-like_dom_sf"/>
</dbReference>
<dbReference type="PROSITE" id="PS00678">
    <property type="entry name" value="WD_REPEATS_1"/>
    <property type="match status" value="2"/>
</dbReference>
<evidence type="ECO:0000256" key="4">
    <source>
        <dbReference type="ARBA" id="ARBA00023242"/>
    </source>
</evidence>